<evidence type="ECO:0000256" key="2">
    <source>
        <dbReference type="ARBA" id="ARBA00006906"/>
    </source>
</evidence>
<keyword evidence="5" id="KW-0119">Carbohydrate metabolism</keyword>
<dbReference type="InterPro" id="IPR000887">
    <property type="entry name" value="Aldlse_KDPG_KHG"/>
</dbReference>
<protein>
    <submittedName>
        <fullName evidence="6">Unannotated protein</fullName>
    </submittedName>
</protein>
<dbReference type="GO" id="GO:0016829">
    <property type="term" value="F:lyase activity"/>
    <property type="evidence" value="ECO:0007669"/>
    <property type="project" value="UniProtKB-KW"/>
</dbReference>
<reference evidence="6" key="1">
    <citation type="submission" date="2020-05" db="EMBL/GenBank/DDBJ databases">
        <authorList>
            <person name="Chiriac C."/>
            <person name="Salcher M."/>
            <person name="Ghai R."/>
            <person name="Kavagutti S V."/>
        </authorList>
    </citation>
    <scope>NUCLEOTIDE SEQUENCE</scope>
</reference>
<evidence type="ECO:0000313" key="6">
    <source>
        <dbReference type="EMBL" id="CAB4615086.1"/>
    </source>
</evidence>
<dbReference type="EMBL" id="CAEZUT010000089">
    <property type="protein sequence ID" value="CAB4615086.1"/>
    <property type="molecule type" value="Genomic_DNA"/>
</dbReference>
<dbReference type="NCBIfam" id="TIGR01182">
    <property type="entry name" value="eda"/>
    <property type="match status" value="1"/>
</dbReference>
<evidence type="ECO:0000256" key="1">
    <source>
        <dbReference type="ARBA" id="ARBA00004761"/>
    </source>
</evidence>
<keyword evidence="4" id="KW-0456">Lyase</keyword>
<dbReference type="InterPro" id="IPR013785">
    <property type="entry name" value="Aldolase_TIM"/>
</dbReference>
<accession>A0A6J6HQ04</accession>
<dbReference type="InterPro" id="IPR031338">
    <property type="entry name" value="KDPG/KHG_AS_2"/>
</dbReference>
<dbReference type="CDD" id="cd00452">
    <property type="entry name" value="KDPG_aldolase"/>
    <property type="match status" value="1"/>
</dbReference>
<evidence type="ECO:0000256" key="4">
    <source>
        <dbReference type="ARBA" id="ARBA00023239"/>
    </source>
</evidence>
<proteinExistence type="inferred from homology"/>
<gene>
    <name evidence="6" type="ORF">UFOPK1854_00791</name>
</gene>
<comment type="subunit">
    <text evidence="3">Homotrimer.</text>
</comment>
<comment type="similarity">
    <text evidence="2">Belongs to the KHG/KDPG aldolase family.</text>
</comment>
<dbReference type="Gene3D" id="3.20.20.70">
    <property type="entry name" value="Aldolase class I"/>
    <property type="match status" value="1"/>
</dbReference>
<dbReference type="Pfam" id="PF01081">
    <property type="entry name" value="Aldolase"/>
    <property type="match status" value="1"/>
</dbReference>
<dbReference type="PANTHER" id="PTHR30246:SF1">
    <property type="entry name" value="2-DEHYDRO-3-DEOXY-6-PHOSPHOGALACTONATE ALDOLASE-RELATED"/>
    <property type="match status" value="1"/>
</dbReference>
<dbReference type="PROSITE" id="PS00160">
    <property type="entry name" value="ALDOLASE_KDPG_KHG_2"/>
    <property type="match status" value="1"/>
</dbReference>
<organism evidence="6">
    <name type="scientific">freshwater metagenome</name>
    <dbReference type="NCBI Taxonomy" id="449393"/>
    <lineage>
        <taxon>unclassified sequences</taxon>
        <taxon>metagenomes</taxon>
        <taxon>ecological metagenomes</taxon>
    </lineage>
</organism>
<name>A0A6J6HQ04_9ZZZZ</name>
<sequence length="205" mass="21253">MKTIDALLKHKIMGLVRTNDQVTGQGMADAMVKAGIRAIEITLTTPGALRIVEKLSANKDLTVGVGTVISKKDVKSAAKAGAKFIVSPNTDLDVIKKSKDLDLISMPGVATATEVGVAINAGADILKLFPASTYGPSHLKALRDPYPNRLWCPTGGITLGSVDEWFAAGANLIGLGGPLTKGGLDKVNENVIAFMSAVSSANKVG</sequence>
<evidence type="ECO:0000256" key="3">
    <source>
        <dbReference type="ARBA" id="ARBA00011233"/>
    </source>
</evidence>
<dbReference type="SUPFAM" id="SSF51569">
    <property type="entry name" value="Aldolase"/>
    <property type="match status" value="1"/>
</dbReference>
<evidence type="ECO:0000256" key="5">
    <source>
        <dbReference type="ARBA" id="ARBA00023277"/>
    </source>
</evidence>
<comment type="pathway">
    <text evidence="1">Carbohydrate acid metabolism.</text>
</comment>
<dbReference type="PANTHER" id="PTHR30246">
    <property type="entry name" value="2-KETO-3-DEOXY-6-PHOSPHOGLUCONATE ALDOLASE"/>
    <property type="match status" value="1"/>
</dbReference>
<dbReference type="AlphaFoldDB" id="A0A6J6HQ04"/>